<dbReference type="AlphaFoldDB" id="A0A4S8Q1F3"/>
<evidence type="ECO:0000313" key="6">
    <source>
        <dbReference type="Proteomes" id="UP000307378"/>
    </source>
</evidence>
<keyword evidence="3" id="KW-0804">Transcription</keyword>
<sequence>MAFRPRMQTQTRHYRTIEPLRVRTWPGVVADVWHVQGAQGAGGFYLSPDPRLVVFLGTLPRSLSLRTSETGHPMSDVAMLYVPAGQPLWSAMEGEETFAHLDFHLEAGPLQQRLAGLIPSGKLTETVMLADAADVKGMQSLARMVADEIERPSRPAMMLDGLLSAMLAEVLNLPHEPMEHTGGLSPRQISAIRRHVSEALPRRTSVAELADLCGLSESWFSRAFRQSTGETPQRWLTRQRLETAMEMMLSTDRGLAEIADATGFADQAHLTRVFRASKGLPPSQWRRMRAGCD</sequence>
<evidence type="ECO:0000259" key="4">
    <source>
        <dbReference type="PROSITE" id="PS01124"/>
    </source>
</evidence>
<protein>
    <submittedName>
        <fullName evidence="5">Helix-turn-helix transcriptional regulator</fullName>
    </submittedName>
</protein>
<name>A0A4S8Q1F3_9HYPH</name>
<dbReference type="InterPro" id="IPR018060">
    <property type="entry name" value="HTH_AraC"/>
</dbReference>
<dbReference type="Gene3D" id="1.10.10.60">
    <property type="entry name" value="Homeodomain-like"/>
    <property type="match status" value="2"/>
</dbReference>
<dbReference type="InterPro" id="IPR018062">
    <property type="entry name" value="HTH_AraC-typ_CS"/>
</dbReference>
<organism evidence="5 6">
    <name type="scientific">Rhizobium rosettiformans W3</name>
    <dbReference type="NCBI Taxonomy" id="538378"/>
    <lineage>
        <taxon>Bacteria</taxon>
        <taxon>Pseudomonadati</taxon>
        <taxon>Pseudomonadota</taxon>
        <taxon>Alphaproteobacteria</taxon>
        <taxon>Hyphomicrobiales</taxon>
        <taxon>Rhizobiaceae</taxon>
        <taxon>Rhizobium/Agrobacterium group</taxon>
        <taxon>Rhizobium</taxon>
    </lineage>
</organism>
<dbReference type="InterPro" id="IPR009057">
    <property type="entry name" value="Homeodomain-like_sf"/>
</dbReference>
<dbReference type="GO" id="GO:0043565">
    <property type="term" value="F:sequence-specific DNA binding"/>
    <property type="evidence" value="ECO:0007669"/>
    <property type="project" value="InterPro"/>
</dbReference>
<dbReference type="PANTHER" id="PTHR46796:SF14">
    <property type="entry name" value="TRANSCRIPTIONAL REGULATORY PROTEIN"/>
    <property type="match status" value="1"/>
</dbReference>
<evidence type="ECO:0000256" key="3">
    <source>
        <dbReference type="ARBA" id="ARBA00023163"/>
    </source>
</evidence>
<dbReference type="SUPFAM" id="SSF46689">
    <property type="entry name" value="Homeodomain-like"/>
    <property type="match status" value="2"/>
</dbReference>
<dbReference type="PANTHER" id="PTHR46796">
    <property type="entry name" value="HTH-TYPE TRANSCRIPTIONAL ACTIVATOR RHAS-RELATED"/>
    <property type="match status" value="1"/>
</dbReference>
<dbReference type="Pfam" id="PF12833">
    <property type="entry name" value="HTH_18"/>
    <property type="match status" value="1"/>
</dbReference>
<accession>A0A4S8Q1F3</accession>
<dbReference type="EMBL" id="STGU01000002">
    <property type="protein sequence ID" value="THV37933.1"/>
    <property type="molecule type" value="Genomic_DNA"/>
</dbReference>
<dbReference type="GO" id="GO:0003700">
    <property type="term" value="F:DNA-binding transcription factor activity"/>
    <property type="evidence" value="ECO:0007669"/>
    <property type="project" value="InterPro"/>
</dbReference>
<proteinExistence type="predicted"/>
<evidence type="ECO:0000313" key="5">
    <source>
        <dbReference type="EMBL" id="THV37933.1"/>
    </source>
</evidence>
<reference evidence="5 6" key="1">
    <citation type="submission" date="2019-04" db="EMBL/GenBank/DDBJ databases">
        <title>genome sequence of strain W3.</title>
        <authorList>
            <person name="Gao J."/>
            <person name="Sun J."/>
        </authorList>
    </citation>
    <scope>NUCLEOTIDE SEQUENCE [LARGE SCALE GENOMIC DNA]</scope>
    <source>
        <strain evidence="5 6">W3</strain>
    </source>
</reference>
<dbReference type="PROSITE" id="PS01124">
    <property type="entry name" value="HTH_ARAC_FAMILY_2"/>
    <property type="match status" value="1"/>
</dbReference>
<comment type="caution">
    <text evidence="5">The sequence shown here is derived from an EMBL/GenBank/DDBJ whole genome shotgun (WGS) entry which is preliminary data.</text>
</comment>
<dbReference type="SMART" id="SM00342">
    <property type="entry name" value="HTH_ARAC"/>
    <property type="match status" value="1"/>
</dbReference>
<keyword evidence="2" id="KW-0238">DNA-binding</keyword>
<dbReference type="Proteomes" id="UP000307378">
    <property type="component" value="Unassembled WGS sequence"/>
</dbReference>
<feature type="domain" description="HTH araC/xylS-type" evidence="4">
    <location>
        <begin position="190"/>
        <end position="288"/>
    </location>
</feature>
<dbReference type="InterPro" id="IPR050204">
    <property type="entry name" value="AraC_XylS_family_regulators"/>
</dbReference>
<evidence type="ECO:0000256" key="2">
    <source>
        <dbReference type="ARBA" id="ARBA00023125"/>
    </source>
</evidence>
<dbReference type="PROSITE" id="PS00041">
    <property type="entry name" value="HTH_ARAC_FAMILY_1"/>
    <property type="match status" value="1"/>
</dbReference>
<gene>
    <name evidence="5" type="ORF">FAA86_03730</name>
</gene>
<evidence type="ECO:0000256" key="1">
    <source>
        <dbReference type="ARBA" id="ARBA00023015"/>
    </source>
</evidence>
<dbReference type="RefSeq" id="WP_136538441.1">
    <property type="nucleotide sequence ID" value="NZ_STGU01000002.1"/>
</dbReference>
<keyword evidence="1" id="KW-0805">Transcription regulation</keyword>